<feature type="signal peptide" evidence="2">
    <location>
        <begin position="1"/>
        <end position="19"/>
    </location>
</feature>
<dbReference type="InterPro" id="IPR052953">
    <property type="entry name" value="Ser-rich/MCO-related"/>
</dbReference>
<dbReference type="OrthoDB" id="2331100at2759"/>
<feature type="region of interest" description="Disordered" evidence="1">
    <location>
        <begin position="150"/>
        <end position="174"/>
    </location>
</feature>
<evidence type="ECO:0000256" key="2">
    <source>
        <dbReference type="SAM" id="SignalP"/>
    </source>
</evidence>
<sequence length="199" mass="20584">MLALPKLCALLSLSLFTHARDIVVTVGGNTTENPGAVFDPQVIVAELGDVVIFNFTQGNHTATQALFASPCIPANRVDTTINGFDSGFRDAGNFTAITTLPVPVTDPNTTIWFYDHNTCAEGGVGGVNINETSLETIDGFARNAVRLNGSEATESVSRGGPRPTGIGNGPAQTESGASRAVTLTVLFVVAPLLAVGVAL</sequence>
<evidence type="ECO:0008006" key="5">
    <source>
        <dbReference type="Google" id="ProtNLM"/>
    </source>
</evidence>
<dbReference type="PANTHER" id="PTHR34883:SF15">
    <property type="entry name" value="EXTRACELLULAR SERINE-RICH PROTEIN"/>
    <property type="match status" value="1"/>
</dbReference>
<dbReference type="SUPFAM" id="SSF49503">
    <property type="entry name" value="Cupredoxins"/>
    <property type="match status" value="1"/>
</dbReference>
<name>A0A5C3KRV0_COPMA</name>
<protein>
    <recommendedName>
        <fullName evidence="5">Cupredoxin</fullName>
    </recommendedName>
</protein>
<proteinExistence type="predicted"/>
<dbReference type="EMBL" id="ML210224">
    <property type="protein sequence ID" value="TFK23164.1"/>
    <property type="molecule type" value="Genomic_DNA"/>
</dbReference>
<dbReference type="PANTHER" id="PTHR34883">
    <property type="entry name" value="SERINE-RICH PROTEIN, PUTATIVE-RELATED-RELATED"/>
    <property type="match status" value="1"/>
</dbReference>
<accession>A0A5C3KRV0</accession>
<reference evidence="3 4" key="1">
    <citation type="journal article" date="2019" name="Nat. Ecol. Evol.">
        <title>Megaphylogeny resolves global patterns of mushroom evolution.</title>
        <authorList>
            <person name="Varga T."/>
            <person name="Krizsan K."/>
            <person name="Foldi C."/>
            <person name="Dima B."/>
            <person name="Sanchez-Garcia M."/>
            <person name="Sanchez-Ramirez S."/>
            <person name="Szollosi G.J."/>
            <person name="Szarkandi J.G."/>
            <person name="Papp V."/>
            <person name="Albert L."/>
            <person name="Andreopoulos W."/>
            <person name="Angelini C."/>
            <person name="Antonin V."/>
            <person name="Barry K.W."/>
            <person name="Bougher N.L."/>
            <person name="Buchanan P."/>
            <person name="Buyck B."/>
            <person name="Bense V."/>
            <person name="Catcheside P."/>
            <person name="Chovatia M."/>
            <person name="Cooper J."/>
            <person name="Damon W."/>
            <person name="Desjardin D."/>
            <person name="Finy P."/>
            <person name="Geml J."/>
            <person name="Haridas S."/>
            <person name="Hughes K."/>
            <person name="Justo A."/>
            <person name="Karasinski D."/>
            <person name="Kautmanova I."/>
            <person name="Kiss B."/>
            <person name="Kocsube S."/>
            <person name="Kotiranta H."/>
            <person name="LaButti K.M."/>
            <person name="Lechner B.E."/>
            <person name="Liimatainen K."/>
            <person name="Lipzen A."/>
            <person name="Lukacs Z."/>
            <person name="Mihaltcheva S."/>
            <person name="Morgado L.N."/>
            <person name="Niskanen T."/>
            <person name="Noordeloos M.E."/>
            <person name="Ohm R.A."/>
            <person name="Ortiz-Santana B."/>
            <person name="Ovrebo C."/>
            <person name="Racz N."/>
            <person name="Riley R."/>
            <person name="Savchenko A."/>
            <person name="Shiryaev A."/>
            <person name="Soop K."/>
            <person name="Spirin V."/>
            <person name="Szebenyi C."/>
            <person name="Tomsovsky M."/>
            <person name="Tulloss R.E."/>
            <person name="Uehling J."/>
            <person name="Grigoriev I.V."/>
            <person name="Vagvolgyi C."/>
            <person name="Papp T."/>
            <person name="Martin F.M."/>
            <person name="Miettinen O."/>
            <person name="Hibbett D.S."/>
            <person name="Nagy L.G."/>
        </authorList>
    </citation>
    <scope>NUCLEOTIDE SEQUENCE [LARGE SCALE GENOMIC DNA]</scope>
    <source>
        <strain evidence="3 4">CBS 121175</strain>
    </source>
</reference>
<dbReference type="Proteomes" id="UP000307440">
    <property type="component" value="Unassembled WGS sequence"/>
</dbReference>
<dbReference type="AlphaFoldDB" id="A0A5C3KRV0"/>
<dbReference type="InterPro" id="IPR008972">
    <property type="entry name" value="Cupredoxin"/>
</dbReference>
<evidence type="ECO:0000313" key="4">
    <source>
        <dbReference type="Proteomes" id="UP000307440"/>
    </source>
</evidence>
<keyword evidence="4" id="KW-1185">Reference proteome</keyword>
<organism evidence="3 4">
    <name type="scientific">Coprinopsis marcescibilis</name>
    <name type="common">Agaric fungus</name>
    <name type="synonym">Psathyrella marcescibilis</name>
    <dbReference type="NCBI Taxonomy" id="230819"/>
    <lineage>
        <taxon>Eukaryota</taxon>
        <taxon>Fungi</taxon>
        <taxon>Dikarya</taxon>
        <taxon>Basidiomycota</taxon>
        <taxon>Agaricomycotina</taxon>
        <taxon>Agaricomycetes</taxon>
        <taxon>Agaricomycetidae</taxon>
        <taxon>Agaricales</taxon>
        <taxon>Agaricineae</taxon>
        <taxon>Psathyrellaceae</taxon>
        <taxon>Coprinopsis</taxon>
    </lineage>
</organism>
<gene>
    <name evidence="3" type="ORF">FA15DRAFT_670774</name>
</gene>
<evidence type="ECO:0000256" key="1">
    <source>
        <dbReference type="SAM" id="MobiDB-lite"/>
    </source>
</evidence>
<dbReference type="Gene3D" id="2.60.40.420">
    <property type="entry name" value="Cupredoxins - blue copper proteins"/>
    <property type="match status" value="1"/>
</dbReference>
<keyword evidence="2" id="KW-0732">Signal</keyword>
<feature type="chain" id="PRO_5022840624" description="Cupredoxin" evidence="2">
    <location>
        <begin position="20"/>
        <end position="199"/>
    </location>
</feature>
<evidence type="ECO:0000313" key="3">
    <source>
        <dbReference type="EMBL" id="TFK23164.1"/>
    </source>
</evidence>